<dbReference type="EMBL" id="LAZR01057712">
    <property type="protein sequence ID" value="KKK71486.1"/>
    <property type="molecule type" value="Genomic_DNA"/>
</dbReference>
<organism evidence="1">
    <name type="scientific">marine sediment metagenome</name>
    <dbReference type="NCBI Taxonomy" id="412755"/>
    <lineage>
        <taxon>unclassified sequences</taxon>
        <taxon>metagenomes</taxon>
        <taxon>ecological metagenomes</taxon>
    </lineage>
</organism>
<comment type="caution">
    <text evidence="1">The sequence shown here is derived from an EMBL/GenBank/DDBJ whole genome shotgun (WGS) entry which is preliminary data.</text>
</comment>
<reference evidence="1" key="1">
    <citation type="journal article" date="2015" name="Nature">
        <title>Complex archaea that bridge the gap between prokaryotes and eukaryotes.</title>
        <authorList>
            <person name="Spang A."/>
            <person name="Saw J.H."/>
            <person name="Jorgensen S.L."/>
            <person name="Zaremba-Niedzwiedzka K."/>
            <person name="Martijn J."/>
            <person name="Lind A.E."/>
            <person name="van Eijk R."/>
            <person name="Schleper C."/>
            <person name="Guy L."/>
            <person name="Ettema T.J."/>
        </authorList>
    </citation>
    <scope>NUCLEOTIDE SEQUENCE</scope>
</reference>
<accession>A0A0F9AH54</accession>
<sequence>MTLWGMHFIPLSPKILNVAHKRLFTRWAALNQKNGQIGGVLKLLISRELGWVPEKGFINGSGTLVFGCGFSCNADISPEK</sequence>
<protein>
    <submittedName>
        <fullName evidence="1">Uncharacterized protein</fullName>
    </submittedName>
</protein>
<gene>
    <name evidence="1" type="ORF">LCGC14_2913420</name>
</gene>
<dbReference type="AlphaFoldDB" id="A0A0F9AH54"/>
<name>A0A0F9AH54_9ZZZZ</name>
<proteinExistence type="predicted"/>
<evidence type="ECO:0000313" key="1">
    <source>
        <dbReference type="EMBL" id="KKK71486.1"/>
    </source>
</evidence>